<evidence type="ECO:0000256" key="3">
    <source>
        <dbReference type="ARBA" id="ARBA00022729"/>
    </source>
</evidence>
<dbReference type="STRING" id="52670.A0A2I4AHM4"/>
<evidence type="ECO:0000313" key="12">
    <source>
        <dbReference type="Proteomes" id="UP000192220"/>
    </source>
</evidence>
<keyword evidence="5 10" id="KW-0472">Membrane</keyword>
<dbReference type="Proteomes" id="UP000192220">
    <property type="component" value="Unplaced"/>
</dbReference>
<evidence type="ECO:0000256" key="2">
    <source>
        <dbReference type="ARBA" id="ARBA00022692"/>
    </source>
</evidence>
<organism evidence="12 13">
    <name type="scientific">Austrofundulus limnaeus</name>
    <name type="common">Annual killifish</name>
    <dbReference type="NCBI Taxonomy" id="52670"/>
    <lineage>
        <taxon>Eukaryota</taxon>
        <taxon>Metazoa</taxon>
        <taxon>Chordata</taxon>
        <taxon>Craniata</taxon>
        <taxon>Vertebrata</taxon>
        <taxon>Euteleostomi</taxon>
        <taxon>Actinopterygii</taxon>
        <taxon>Neopterygii</taxon>
        <taxon>Teleostei</taxon>
        <taxon>Neoteleostei</taxon>
        <taxon>Acanthomorphata</taxon>
        <taxon>Ovalentaria</taxon>
        <taxon>Atherinomorphae</taxon>
        <taxon>Cyprinodontiformes</taxon>
        <taxon>Rivulidae</taxon>
        <taxon>Austrofundulus</taxon>
    </lineage>
</organism>
<dbReference type="GeneID" id="106510835"/>
<proteinExistence type="predicted"/>
<evidence type="ECO:0000256" key="9">
    <source>
        <dbReference type="SAM" id="MobiDB-lite"/>
    </source>
</evidence>
<feature type="region of interest" description="Disordered" evidence="9">
    <location>
        <begin position="201"/>
        <end position="226"/>
    </location>
</feature>
<keyword evidence="12" id="KW-1185">Reference proteome</keyword>
<reference evidence="13" key="1">
    <citation type="submission" date="2025-08" db="UniProtKB">
        <authorList>
            <consortium name="RefSeq"/>
        </authorList>
    </citation>
    <scope>IDENTIFICATION</scope>
    <source>
        <strain evidence="13">Quisiro</strain>
        <tissue evidence="13">Liver</tissue>
    </source>
</reference>
<evidence type="ECO:0000256" key="10">
    <source>
        <dbReference type="SAM" id="Phobius"/>
    </source>
</evidence>
<feature type="transmembrane region" description="Helical" evidence="10">
    <location>
        <begin position="165"/>
        <end position="191"/>
    </location>
</feature>
<keyword evidence="7" id="KW-0325">Glycoprotein</keyword>
<dbReference type="GO" id="GO:0050852">
    <property type="term" value="P:T cell receptor signaling pathway"/>
    <property type="evidence" value="ECO:0007669"/>
    <property type="project" value="TreeGrafter"/>
</dbReference>
<keyword evidence="4 10" id="KW-1133">Transmembrane helix</keyword>
<keyword evidence="6" id="KW-1015">Disulfide bond</keyword>
<name>A0A2I4AHM4_AUSLI</name>
<dbReference type="AlphaFoldDB" id="A0A2I4AHM4"/>
<evidence type="ECO:0000256" key="1">
    <source>
        <dbReference type="ARBA" id="ARBA00004479"/>
    </source>
</evidence>
<dbReference type="PANTHER" id="PTHR11494:SF9">
    <property type="entry name" value="SI:DKEY-1H24.6"/>
    <property type="match status" value="1"/>
</dbReference>
<feature type="chain" id="PRO_5014132568" evidence="11">
    <location>
        <begin position="21"/>
        <end position="226"/>
    </location>
</feature>
<evidence type="ECO:0000256" key="6">
    <source>
        <dbReference type="ARBA" id="ARBA00023157"/>
    </source>
</evidence>
<evidence type="ECO:0000256" key="5">
    <source>
        <dbReference type="ARBA" id="ARBA00023136"/>
    </source>
</evidence>
<dbReference type="KEGG" id="alim:106510835"/>
<dbReference type="RefSeq" id="XP_013855015.1">
    <property type="nucleotide sequence ID" value="XM_013999561.1"/>
</dbReference>
<dbReference type="InParanoid" id="A0A2I4AHM4"/>
<evidence type="ECO:0000256" key="7">
    <source>
        <dbReference type="ARBA" id="ARBA00023180"/>
    </source>
</evidence>
<keyword evidence="3 11" id="KW-0732">Signal</keyword>
<evidence type="ECO:0000313" key="13">
    <source>
        <dbReference type="RefSeq" id="XP_013855015.1"/>
    </source>
</evidence>
<protein>
    <submittedName>
        <fullName evidence="13">Uncharacterized protein LOC106510835</fullName>
    </submittedName>
</protein>
<evidence type="ECO:0000256" key="4">
    <source>
        <dbReference type="ARBA" id="ARBA00022989"/>
    </source>
</evidence>
<keyword evidence="8" id="KW-0393">Immunoglobulin domain</keyword>
<keyword evidence="2 10" id="KW-0812">Transmembrane</keyword>
<feature type="compositionally biased region" description="Basic residues" evidence="9">
    <location>
        <begin position="208"/>
        <end position="217"/>
    </location>
</feature>
<comment type="subcellular location">
    <subcellularLocation>
        <location evidence="1">Membrane</location>
        <topology evidence="1">Single-pass type I membrane protein</topology>
    </subcellularLocation>
</comment>
<evidence type="ECO:0000256" key="8">
    <source>
        <dbReference type="ARBA" id="ARBA00023319"/>
    </source>
</evidence>
<dbReference type="GO" id="GO:0042129">
    <property type="term" value="P:regulation of T cell proliferation"/>
    <property type="evidence" value="ECO:0007669"/>
    <property type="project" value="InterPro"/>
</dbReference>
<dbReference type="GO" id="GO:0009897">
    <property type="term" value="C:external side of plasma membrane"/>
    <property type="evidence" value="ECO:0007669"/>
    <property type="project" value="TreeGrafter"/>
</dbReference>
<sequence>MGVCWMLMILLSCMLPHASLHQSPKDTLRVCSLPQNPDLEIRCQNAQSHQPVFIPCPNVSIEVGKFQLFKNQTILCQLGTNNLMVCNQTKIKVQPCKSESNQIVGFNLFGPEIARDQAIYRCNAIIHFPPPYVLKQSNERIIIFTEDHCSCNKDKGPVEESQGLLWVWIAAVSLLSTYGLAITIVASINWLKMKEAENQNDYMNTKPKAPRNRKKKGLQTPIPRHF</sequence>
<feature type="signal peptide" evidence="11">
    <location>
        <begin position="1"/>
        <end position="20"/>
    </location>
</feature>
<dbReference type="InterPro" id="IPR040216">
    <property type="entry name" value="CTLA4/CD28"/>
</dbReference>
<evidence type="ECO:0000256" key="11">
    <source>
        <dbReference type="SAM" id="SignalP"/>
    </source>
</evidence>
<dbReference type="PANTHER" id="PTHR11494">
    <property type="entry name" value="CYTOTOXIC T-LYMPHOCYTE PROTEIN"/>
    <property type="match status" value="1"/>
</dbReference>
<dbReference type="OrthoDB" id="8654606at2759"/>
<accession>A0A2I4AHM4</accession>
<gene>
    <name evidence="13" type="primary">LOC106510835</name>
</gene>